<accession>A0A501XGQ9</accession>
<protein>
    <submittedName>
        <fullName evidence="1">Uncharacterized protein</fullName>
    </submittedName>
</protein>
<dbReference type="OrthoDB" id="134981at2"/>
<dbReference type="EMBL" id="VFSU01000029">
    <property type="protein sequence ID" value="TPE59792.1"/>
    <property type="molecule type" value="Genomic_DNA"/>
</dbReference>
<organism evidence="1 2">
    <name type="scientific">Sandaracinobacter neustonicus</name>
    <dbReference type="NCBI Taxonomy" id="1715348"/>
    <lineage>
        <taxon>Bacteria</taxon>
        <taxon>Pseudomonadati</taxon>
        <taxon>Pseudomonadota</taxon>
        <taxon>Alphaproteobacteria</taxon>
        <taxon>Sphingomonadales</taxon>
        <taxon>Sphingosinicellaceae</taxon>
        <taxon>Sandaracinobacter</taxon>
    </lineage>
</organism>
<dbReference type="AlphaFoldDB" id="A0A501XGQ9"/>
<dbReference type="Pfam" id="PF20129">
    <property type="entry name" value="DUF6519"/>
    <property type="match status" value="2"/>
</dbReference>
<sequence length="437" mass="47394">MKGDFSRDSFDPHMAYQRILHQQGRLTLDAEFNEQTAVLLHLLRTTTCDLIGPYGGPVDDAGFEIRLTQDGTLVIGAGRYYVGGLLVQNDQPAPYQVQPFYRPMPDDVPLASGGDAPSRVTLLYLEVFERVVTSLIDPAIADPALDGIETALRGQVVWQVRAIETAFVMDEVLEDPDAASRQAMVILTALDDRPSAMAARAAPSDGFGDGITAGYTGMENGLFRIEVHRGGVAGEAQFKWSRTNAGVVAPWLGLDGDHLVIADAGRLEGRRVIELTTADRELDGREGELIEIAPAGQNRFTVAAGDISAVRALWDSGLDRPFARSWDRVSAGRGDAPGLTDIEEGTPDRWLWLDLADGIQIAFSPGGVYRVGDYWQIPVRSGLGAVLWPGVLGAQGRWIPDALAPVGVRRWRAPLALHGLSAGQPILQDCRRLFPPR</sequence>
<comment type="caution">
    <text evidence="1">The sequence shown here is derived from an EMBL/GenBank/DDBJ whole genome shotgun (WGS) entry which is preliminary data.</text>
</comment>
<reference evidence="1 2" key="1">
    <citation type="submission" date="2019-06" db="EMBL/GenBank/DDBJ databases">
        <authorList>
            <person name="Lee I."/>
            <person name="Jang G.I."/>
            <person name="Hwang C.Y."/>
        </authorList>
    </citation>
    <scope>NUCLEOTIDE SEQUENCE [LARGE SCALE GENOMIC DNA]</scope>
    <source>
        <strain evidence="1 2">PAMC 28131</strain>
    </source>
</reference>
<dbReference type="RefSeq" id="WP_140928801.1">
    <property type="nucleotide sequence ID" value="NZ_VFSU01000029.1"/>
</dbReference>
<dbReference type="Proteomes" id="UP000319897">
    <property type="component" value="Unassembled WGS sequence"/>
</dbReference>
<dbReference type="InterPro" id="IPR045392">
    <property type="entry name" value="DUF6519"/>
</dbReference>
<proteinExistence type="predicted"/>
<evidence type="ECO:0000313" key="1">
    <source>
        <dbReference type="EMBL" id="TPE59792.1"/>
    </source>
</evidence>
<name>A0A501XGQ9_9SPHN</name>
<evidence type="ECO:0000313" key="2">
    <source>
        <dbReference type="Proteomes" id="UP000319897"/>
    </source>
</evidence>
<keyword evidence="2" id="KW-1185">Reference proteome</keyword>
<gene>
    <name evidence="1" type="ORF">FJQ54_12725</name>
</gene>